<dbReference type="InterPro" id="IPR011010">
    <property type="entry name" value="DNA_brk_join_enz"/>
</dbReference>
<comment type="similarity">
    <text evidence="2 11">Belongs to the 'phage' integrase family. XerD subfamily.</text>
</comment>
<keyword evidence="8 11" id="KW-0238">DNA-binding</keyword>
<evidence type="ECO:0000259" key="12">
    <source>
        <dbReference type="PROSITE" id="PS51898"/>
    </source>
</evidence>
<feature type="domain" description="Core-binding (CB)" evidence="13">
    <location>
        <begin position="7"/>
        <end position="93"/>
    </location>
</feature>
<accession>A0A1Y6ETL5</accession>
<feature type="active site" evidence="11">
    <location>
        <position position="248"/>
    </location>
</feature>
<dbReference type="PANTHER" id="PTHR30349">
    <property type="entry name" value="PHAGE INTEGRASE-RELATED"/>
    <property type="match status" value="1"/>
</dbReference>
<evidence type="ECO:0000256" key="11">
    <source>
        <dbReference type="HAMAP-Rule" id="MF_01807"/>
    </source>
</evidence>
<name>A0A1Y6ETL5_9GAMM</name>
<dbReference type="HAMAP" id="MF_01807">
    <property type="entry name" value="Recomb_XerD"/>
    <property type="match status" value="1"/>
</dbReference>
<dbReference type="RefSeq" id="WP_086434161.1">
    <property type="nucleotide sequence ID" value="NZ_FXWH01000001.1"/>
</dbReference>
<evidence type="ECO:0000256" key="3">
    <source>
        <dbReference type="ARBA" id="ARBA00015810"/>
    </source>
</evidence>
<keyword evidence="5 11" id="KW-0132">Cell division</keyword>
<dbReference type="EMBL" id="FXWH01000001">
    <property type="protein sequence ID" value="SMQ64551.1"/>
    <property type="molecule type" value="Genomic_DNA"/>
</dbReference>
<evidence type="ECO:0000256" key="5">
    <source>
        <dbReference type="ARBA" id="ARBA00022618"/>
    </source>
</evidence>
<feature type="active site" evidence="11">
    <location>
        <position position="251"/>
    </location>
</feature>
<dbReference type="Pfam" id="PF02899">
    <property type="entry name" value="Phage_int_SAM_1"/>
    <property type="match status" value="1"/>
</dbReference>
<keyword evidence="10 11" id="KW-0131">Cell cycle</keyword>
<protein>
    <recommendedName>
        <fullName evidence="3 11">Tyrosine recombinase XerD</fullName>
    </recommendedName>
</protein>
<keyword evidence="7 11" id="KW-0229">DNA integration</keyword>
<dbReference type="GO" id="GO:0009037">
    <property type="term" value="F:tyrosine-based site-specific recombinase activity"/>
    <property type="evidence" value="ECO:0007669"/>
    <property type="project" value="UniProtKB-UniRule"/>
</dbReference>
<feature type="active site" evidence="11">
    <location>
        <position position="274"/>
    </location>
</feature>
<dbReference type="InterPro" id="IPR044068">
    <property type="entry name" value="CB"/>
</dbReference>
<comment type="function">
    <text evidence="11">Site-specific tyrosine recombinase, which acts by catalyzing the cutting and rejoining of the recombining DNA molecules. The XerC-XerD complex is essential to convert dimers of the bacterial chromosome into monomers to permit their segregation at cell division. It also contributes to the segregational stability of plasmids.</text>
</comment>
<dbReference type="Pfam" id="PF00589">
    <property type="entry name" value="Phage_integrase"/>
    <property type="match status" value="1"/>
</dbReference>
<dbReference type="Gene3D" id="1.10.150.130">
    <property type="match status" value="1"/>
</dbReference>
<organism evidence="14 15">
    <name type="scientific">Pseudidiomarina planktonica</name>
    <dbReference type="NCBI Taxonomy" id="1323738"/>
    <lineage>
        <taxon>Bacteria</taxon>
        <taxon>Pseudomonadati</taxon>
        <taxon>Pseudomonadota</taxon>
        <taxon>Gammaproteobacteria</taxon>
        <taxon>Alteromonadales</taxon>
        <taxon>Idiomarinaceae</taxon>
        <taxon>Pseudidiomarina</taxon>
    </lineage>
</organism>
<keyword evidence="4 11" id="KW-0963">Cytoplasm</keyword>
<dbReference type="InterPro" id="IPR050090">
    <property type="entry name" value="Tyrosine_recombinase_XerCD"/>
</dbReference>
<dbReference type="SUPFAM" id="SSF56349">
    <property type="entry name" value="DNA breaking-rejoining enzymes"/>
    <property type="match status" value="1"/>
</dbReference>
<evidence type="ECO:0000256" key="6">
    <source>
        <dbReference type="ARBA" id="ARBA00022829"/>
    </source>
</evidence>
<evidence type="ECO:0000313" key="15">
    <source>
        <dbReference type="Proteomes" id="UP000194450"/>
    </source>
</evidence>
<dbReference type="InterPro" id="IPR011932">
    <property type="entry name" value="Recomb_XerD"/>
</dbReference>
<evidence type="ECO:0000256" key="1">
    <source>
        <dbReference type="ARBA" id="ARBA00004496"/>
    </source>
</evidence>
<dbReference type="InterPro" id="IPR002104">
    <property type="entry name" value="Integrase_catalytic"/>
</dbReference>
<dbReference type="NCBIfam" id="NF040815">
    <property type="entry name" value="recomb_XerA_Arch"/>
    <property type="match status" value="1"/>
</dbReference>
<sequence length="302" mass="35015">MTKNVDAQVDDLIDRFVELLWLRQSVSQHTSSAYRTDLRMFQRFLQDQQRTYLPDISVTEIEDYLLYRRQQQYSPRSSARFISALKKFFQFARTELGMQIDPTANLQRPKQPAAIPHSLTETDVLELLAAPNTELPVELRDRAMLEVLYATGLRVTELVQLSLQQLSMQQELVRVVGKGDKERLVPLGEDALEWLQLYLRQARPAIHANGGEWVFITNRGGPLSRQAFWYRIKIYAQRANIHTHLSPHTLRHAFATHLLNHGADLRVLQMLLGHSDLSTTQIYTHVARERLQQLHSTHHPRA</sequence>
<comment type="subcellular location">
    <subcellularLocation>
        <location evidence="1 11">Cytoplasm</location>
    </subcellularLocation>
</comment>
<dbReference type="NCBIfam" id="TIGR02225">
    <property type="entry name" value="recomb_XerD"/>
    <property type="match status" value="1"/>
</dbReference>
<dbReference type="HAMAP" id="MF_01808">
    <property type="entry name" value="Recomb_XerC_XerD"/>
    <property type="match status" value="1"/>
</dbReference>
<evidence type="ECO:0000256" key="2">
    <source>
        <dbReference type="ARBA" id="ARBA00010450"/>
    </source>
</evidence>
<keyword evidence="15" id="KW-1185">Reference proteome</keyword>
<dbReference type="GO" id="GO:0051301">
    <property type="term" value="P:cell division"/>
    <property type="evidence" value="ECO:0007669"/>
    <property type="project" value="UniProtKB-KW"/>
</dbReference>
<dbReference type="GO" id="GO:0003677">
    <property type="term" value="F:DNA binding"/>
    <property type="evidence" value="ECO:0007669"/>
    <property type="project" value="UniProtKB-UniRule"/>
</dbReference>
<evidence type="ECO:0000256" key="10">
    <source>
        <dbReference type="ARBA" id="ARBA00023306"/>
    </source>
</evidence>
<dbReference type="GO" id="GO:0005737">
    <property type="term" value="C:cytoplasm"/>
    <property type="evidence" value="ECO:0007669"/>
    <property type="project" value="UniProtKB-SubCell"/>
</dbReference>
<dbReference type="GO" id="GO:0006313">
    <property type="term" value="P:DNA transposition"/>
    <property type="evidence" value="ECO:0007669"/>
    <property type="project" value="UniProtKB-UniRule"/>
</dbReference>
<dbReference type="PROSITE" id="PS51898">
    <property type="entry name" value="TYR_RECOMBINASE"/>
    <property type="match status" value="1"/>
</dbReference>
<dbReference type="OrthoDB" id="9801717at2"/>
<dbReference type="PROSITE" id="PS51900">
    <property type="entry name" value="CB"/>
    <property type="match status" value="1"/>
</dbReference>
<dbReference type="PANTHER" id="PTHR30349:SF90">
    <property type="entry name" value="TYROSINE RECOMBINASE XERD"/>
    <property type="match status" value="1"/>
</dbReference>
<feature type="domain" description="Tyr recombinase" evidence="12">
    <location>
        <begin position="114"/>
        <end position="296"/>
    </location>
</feature>
<feature type="active site" evidence="11">
    <location>
        <position position="178"/>
    </location>
</feature>
<dbReference type="CDD" id="cd00798">
    <property type="entry name" value="INT_XerDC_C"/>
    <property type="match status" value="1"/>
</dbReference>
<dbReference type="InterPro" id="IPR004107">
    <property type="entry name" value="Integrase_SAM-like_N"/>
</dbReference>
<feature type="active site" evidence="11">
    <location>
        <position position="154"/>
    </location>
</feature>
<proteinExistence type="inferred from homology"/>
<dbReference type="GO" id="GO:0007059">
    <property type="term" value="P:chromosome segregation"/>
    <property type="evidence" value="ECO:0007669"/>
    <property type="project" value="UniProtKB-UniRule"/>
</dbReference>
<dbReference type="InterPro" id="IPR023009">
    <property type="entry name" value="Tyrosine_recombinase_XerC/XerD"/>
</dbReference>
<evidence type="ECO:0000259" key="13">
    <source>
        <dbReference type="PROSITE" id="PS51900"/>
    </source>
</evidence>
<dbReference type="Proteomes" id="UP000194450">
    <property type="component" value="Unassembled WGS sequence"/>
</dbReference>
<keyword evidence="9 11" id="KW-0233">DNA recombination</keyword>
<dbReference type="InterPro" id="IPR013762">
    <property type="entry name" value="Integrase-like_cat_sf"/>
</dbReference>
<dbReference type="Gene3D" id="1.10.443.10">
    <property type="entry name" value="Intergrase catalytic core"/>
    <property type="match status" value="1"/>
</dbReference>
<dbReference type="NCBIfam" id="NF001399">
    <property type="entry name" value="PRK00283.1"/>
    <property type="match status" value="1"/>
</dbReference>
<evidence type="ECO:0000256" key="7">
    <source>
        <dbReference type="ARBA" id="ARBA00022908"/>
    </source>
</evidence>
<reference evidence="15" key="1">
    <citation type="submission" date="2017-04" db="EMBL/GenBank/DDBJ databases">
        <authorList>
            <person name="Varghese N."/>
            <person name="Submissions S."/>
        </authorList>
    </citation>
    <scope>NUCLEOTIDE SEQUENCE [LARGE SCALE GENOMIC DNA]</scope>
</reference>
<evidence type="ECO:0000313" key="14">
    <source>
        <dbReference type="EMBL" id="SMQ64551.1"/>
    </source>
</evidence>
<evidence type="ECO:0000256" key="8">
    <source>
        <dbReference type="ARBA" id="ARBA00023125"/>
    </source>
</evidence>
<keyword evidence="6 11" id="KW-0159">Chromosome partition</keyword>
<comment type="subunit">
    <text evidence="11">Forms a cyclic heterotetrameric complex composed of two molecules of XerC and two molecules of XerD.</text>
</comment>
<evidence type="ECO:0000256" key="4">
    <source>
        <dbReference type="ARBA" id="ARBA00022490"/>
    </source>
</evidence>
<dbReference type="AlphaFoldDB" id="A0A1Y6ETL5"/>
<feature type="active site" description="O-(3'-phospho-DNA)-tyrosine intermediate" evidence="11">
    <location>
        <position position="283"/>
    </location>
</feature>
<dbReference type="InterPro" id="IPR010998">
    <property type="entry name" value="Integrase_recombinase_N"/>
</dbReference>
<gene>
    <name evidence="11" type="primary">xerD</name>
    <name evidence="14" type="ORF">SAMN06297229_1047</name>
</gene>
<evidence type="ECO:0000256" key="9">
    <source>
        <dbReference type="ARBA" id="ARBA00023172"/>
    </source>
</evidence>